<dbReference type="EMBL" id="CP128400">
    <property type="protein sequence ID" value="WJW69170.1"/>
    <property type="molecule type" value="Genomic_DNA"/>
</dbReference>
<reference evidence="2" key="2">
    <citation type="journal article" date="2024" name="Nature">
        <title>Anoxygenic phototroph of the Chloroflexota uses a type I reaction centre.</title>
        <authorList>
            <person name="Tsuji J.M."/>
            <person name="Shaw N.A."/>
            <person name="Nagashima S."/>
            <person name="Venkiteswaran J.J."/>
            <person name="Schiff S.L."/>
            <person name="Watanabe T."/>
            <person name="Fukui M."/>
            <person name="Hanada S."/>
            <person name="Tank M."/>
            <person name="Neufeld J.D."/>
        </authorList>
    </citation>
    <scope>NUCLEOTIDE SEQUENCE</scope>
    <source>
        <strain evidence="2">L227-S17</strain>
    </source>
</reference>
<dbReference type="RefSeq" id="WP_341471057.1">
    <property type="nucleotide sequence ID" value="NZ_CP128400.1"/>
</dbReference>
<evidence type="ECO:0000313" key="3">
    <source>
        <dbReference type="Proteomes" id="UP000521676"/>
    </source>
</evidence>
<gene>
    <name evidence="1" type="ORF">HXX08_15425</name>
    <name evidence="2" type="ORF">OZ401_002766</name>
</gene>
<sequence length="140" mass="16165">MPEQPPLPLDGVVSKEGTAYKLRSGGYRPKPEVELVVIRLLFGVAENQLKTFWWLARHEHTTEEVAGGRLMVTNMRDAIAAARHLIRQNFRIARTREETYAEPEISLEEWGLRYMDLLARYAIPTGEPPQPEEYRQSTLF</sequence>
<dbReference type="AlphaFoldDB" id="A0A8T7M5I6"/>
<dbReference type="Proteomes" id="UP000521676">
    <property type="component" value="Unassembled WGS sequence"/>
</dbReference>
<evidence type="ECO:0000313" key="1">
    <source>
        <dbReference type="EMBL" id="NWJ47252.1"/>
    </source>
</evidence>
<organism evidence="1 3">
    <name type="scientific">Candidatus Chlorohelix allophototropha</name>
    <dbReference type="NCBI Taxonomy" id="3003348"/>
    <lineage>
        <taxon>Bacteria</taxon>
        <taxon>Bacillati</taxon>
        <taxon>Chloroflexota</taxon>
        <taxon>Chloroflexia</taxon>
        <taxon>Candidatus Chloroheliales</taxon>
        <taxon>Candidatus Chloroheliaceae</taxon>
        <taxon>Candidatus Chlorohelix</taxon>
    </lineage>
</organism>
<proteinExistence type="predicted"/>
<evidence type="ECO:0000313" key="4">
    <source>
        <dbReference type="Proteomes" id="UP001431572"/>
    </source>
</evidence>
<dbReference type="Proteomes" id="UP001431572">
    <property type="component" value="Chromosome 2"/>
</dbReference>
<keyword evidence="4" id="KW-1185">Reference proteome</keyword>
<reference evidence="1 3" key="1">
    <citation type="submission" date="2020-06" db="EMBL/GenBank/DDBJ databases">
        <title>Anoxygenic phototrophic Chloroflexota member uses a Type I reaction center.</title>
        <authorList>
            <person name="Tsuji J.M."/>
            <person name="Shaw N.A."/>
            <person name="Nagashima S."/>
            <person name="Venkiteswaran J."/>
            <person name="Schiff S.L."/>
            <person name="Hanada S."/>
            <person name="Tank M."/>
            <person name="Neufeld J.D."/>
        </authorList>
    </citation>
    <scope>NUCLEOTIDE SEQUENCE [LARGE SCALE GENOMIC DNA]</scope>
    <source>
        <strain evidence="1">L227-S17</strain>
    </source>
</reference>
<accession>A0A8T7M5I6</accession>
<dbReference type="EMBL" id="JACATZ010000003">
    <property type="protein sequence ID" value="NWJ47252.1"/>
    <property type="molecule type" value="Genomic_DNA"/>
</dbReference>
<evidence type="ECO:0000313" key="2">
    <source>
        <dbReference type="EMBL" id="WJW69170.1"/>
    </source>
</evidence>
<name>A0A8T7M5I6_9CHLR</name>
<protein>
    <submittedName>
        <fullName evidence="1">Uncharacterized protein</fullName>
    </submittedName>
</protein>